<feature type="region of interest" description="Disordered" evidence="1">
    <location>
        <begin position="216"/>
        <end position="291"/>
    </location>
</feature>
<dbReference type="Proteomes" id="UP000007322">
    <property type="component" value="Chromosome 2"/>
</dbReference>
<feature type="compositionally biased region" description="Polar residues" evidence="1">
    <location>
        <begin position="154"/>
        <end position="181"/>
    </location>
</feature>
<accession>G2QA56</accession>
<feature type="compositionally biased region" description="Pro residues" evidence="1">
    <location>
        <begin position="219"/>
        <end position="228"/>
    </location>
</feature>
<dbReference type="OrthoDB" id="4589707at2759"/>
<feature type="compositionally biased region" description="Basic and acidic residues" evidence="1">
    <location>
        <begin position="18"/>
        <end position="38"/>
    </location>
</feature>
<dbReference type="InParanoid" id="G2QA56"/>
<dbReference type="OMA" id="FLNHENN"/>
<keyword evidence="2" id="KW-1133">Transmembrane helix</keyword>
<keyword evidence="4" id="KW-1185">Reference proteome</keyword>
<keyword evidence="2" id="KW-0472">Membrane</keyword>
<feature type="region of interest" description="Disordered" evidence="1">
    <location>
        <begin position="1"/>
        <end position="198"/>
    </location>
</feature>
<evidence type="ECO:0000313" key="3">
    <source>
        <dbReference type="EMBL" id="AEO55804.1"/>
    </source>
</evidence>
<sequence length="338" mass="36124">MTPLSDDVPRISRGAEANADKRAHGDGDVGPPRAHESQDPWLQQARNAGYTTHIRSASRTTWDGRAPLPRSRSPSPPHAPAQSRLSNPPRPSSAISLPNHHAAEHGRPTVLADRWSYDRERMPPPPPAPRDSRPGTPGTPASDPDASDTGFSRPASTLIESQTPSRQQSGFFNFMNGSAEPNDSPPLPSDFDQRGQHLSPHLRQSCHILTDEEMEMLARPPPPHPPMTAPSRPSSPGRDRGACGSAAPGHSSESTSAVAPPEPPQPREGVGRHLNRNSVNSHGSDHSRDVRPSCLGMCDIAPVRPVLGKFGAWFMGVVTPVSFGLLTGCLASTISGCR</sequence>
<protein>
    <submittedName>
        <fullName evidence="3">Uncharacterized protein</fullName>
    </submittedName>
</protein>
<organism evidence="3 4">
    <name type="scientific">Thermothelomyces thermophilus (strain ATCC 42464 / BCRC 31852 / DSM 1799)</name>
    <name type="common">Sporotrichum thermophile</name>
    <dbReference type="NCBI Taxonomy" id="573729"/>
    <lineage>
        <taxon>Eukaryota</taxon>
        <taxon>Fungi</taxon>
        <taxon>Dikarya</taxon>
        <taxon>Ascomycota</taxon>
        <taxon>Pezizomycotina</taxon>
        <taxon>Sordariomycetes</taxon>
        <taxon>Sordariomycetidae</taxon>
        <taxon>Sordariales</taxon>
        <taxon>Chaetomiaceae</taxon>
        <taxon>Thermothelomyces</taxon>
    </lineage>
</organism>
<dbReference type="EMBL" id="CP003003">
    <property type="protein sequence ID" value="AEO55804.1"/>
    <property type="molecule type" value="Genomic_DNA"/>
</dbReference>
<dbReference type="KEGG" id="mtm:MYCTH_2299998"/>
<gene>
    <name evidence="3" type="ORF">MYCTH_2299998</name>
</gene>
<dbReference type="HOGENOM" id="CLU_821785_0_0_1"/>
<dbReference type="VEuPathDB" id="FungiDB:MYCTH_2299998"/>
<keyword evidence="2" id="KW-0812">Transmembrane</keyword>
<dbReference type="GeneID" id="11511711"/>
<name>G2QA56_THET4</name>
<dbReference type="RefSeq" id="XP_003661049.1">
    <property type="nucleotide sequence ID" value="XM_003661001.1"/>
</dbReference>
<feature type="transmembrane region" description="Helical" evidence="2">
    <location>
        <begin position="310"/>
        <end position="334"/>
    </location>
</feature>
<evidence type="ECO:0000313" key="4">
    <source>
        <dbReference type="Proteomes" id="UP000007322"/>
    </source>
</evidence>
<proteinExistence type="predicted"/>
<evidence type="ECO:0000256" key="2">
    <source>
        <dbReference type="SAM" id="Phobius"/>
    </source>
</evidence>
<dbReference type="AlphaFoldDB" id="G2QA56"/>
<evidence type="ECO:0000256" key="1">
    <source>
        <dbReference type="SAM" id="MobiDB-lite"/>
    </source>
</evidence>
<reference evidence="3 4" key="1">
    <citation type="journal article" date="2011" name="Nat. Biotechnol.">
        <title>Comparative genomic analysis of the thermophilic biomass-degrading fungi Myceliophthora thermophila and Thielavia terrestris.</title>
        <authorList>
            <person name="Berka R.M."/>
            <person name="Grigoriev I.V."/>
            <person name="Otillar R."/>
            <person name="Salamov A."/>
            <person name="Grimwood J."/>
            <person name="Reid I."/>
            <person name="Ishmael N."/>
            <person name="John T."/>
            <person name="Darmond C."/>
            <person name="Moisan M.-C."/>
            <person name="Henrissat B."/>
            <person name="Coutinho P.M."/>
            <person name="Lombard V."/>
            <person name="Natvig D.O."/>
            <person name="Lindquist E."/>
            <person name="Schmutz J."/>
            <person name="Lucas S."/>
            <person name="Harris P."/>
            <person name="Powlowski J."/>
            <person name="Bellemare A."/>
            <person name="Taylor D."/>
            <person name="Butler G."/>
            <person name="de Vries R.P."/>
            <person name="Allijn I.E."/>
            <person name="van den Brink J."/>
            <person name="Ushinsky S."/>
            <person name="Storms R."/>
            <person name="Powell A.J."/>
            <person name="Paulsen I.T."/>
            <person name="Elbourne L.D.H."/>
            <person name="Baker S.E."/>
            <person name="Magnuson J."/>
            <person name="LaBoissiere S."/>
            <person name="Clutterbuck A.J."/>
            <person name="Martinez D."/>
            <person name="Wogulis M."/>
            <person name="de Leon A.L."/>
            <person name="Rey M.W."/>
            <person name="Tsang A."/>
        </authorList>
    </citation>
    <scope>NUCLEOTIDE SEQUENCE [LARGE SCALE GENOMIC DNA]</scope>
    <source>
        <strain evidence="4">ATCC 42464 / BCRC 31852 / DSM 1799</strain>
    </source>
</reference>
<feature type="compositionally biased region" description="Polar residues" evidence="1">
    <location>
        <begin position="40"/>
        <end position="61"/>
    </location>
</feature>